<feature type="domain" description="CAAX prenyl protease 2/Lysostaphin resistance protein A-like" evidence="2">
    <location>
        <begin position="149"/>
        <end position="245"/>
    </location>
</feature>
<keyword evidence="4" id="KW-1185">Reference proteome</keyword>
<dbReference type="EMBL" id="FWFQ01000010">
    <property type="protein sequence ID" value="SLN35707.1"/>
    <property type="molecule type" value="Genomic_DNA"/>
</dbReference>
<dbReference type="RefSeq" id="WP_085868256.1">
    <property type="nucleotide sequence ID" value="NZ_FWFQ01000010.1"/>
</dbReference>
<evidence type="ECO:0000259" key="2">
    <source>
        <dbReference type="Pfam" id="PF02517"/>
    </source>
</evidence>
<feature type="transmembrane region" description="Helical" evidence="1">
    <location>
        <begin position="115"/>
        <end position="134"/>
    </location>
</feature>
<name>A0A1Y5SBX8_9RHOB</name>
<sequence length="298" mass="31704">MTRHTPRAYHPHDAFVAPARAKPALWRLILGIAGAGAFYMIAGSALFAAFAILEGPVGPRMDGFIPGTPLITFGLLLGFGFMIVGAWLAARLLHGRGFGTLIGPVDLFGTTFRKALIAIVLVEIAIFALPPYLMPDLEPGLPLPQWVILLPFSMGALFLQVVAEEIFFRGYVQQQLAARFASPLVWMVLPSALFAFGHYDPANTGDNALMIVAWSFAFGLVAADLTARTGSIGAATALHFANNAFGILLVSPPGPLSGLSLYTLPFTLADLPAGDPLILIDLGLILCGWLAIRLALKV</sequence>
<feature type="transmembrane region" description="Helical" evidence="1">
    <location>
        <begin position="208"/>
        <end position="225"/>
    </location>
</feature>
<feature type="transmembrane region" description="Helical" evidence="1">
    <location>
        <begin position="276"/>
        <end position="296"/>
    </location>
</feature>
<proteinExistence type="predicted"/>
<evidence type="ECO:0000313" key="3">
    <source>
        <dbReference type="EMBL" id="SLN35707.1"/>
    </source>
</evidence>
<dbReference type="GO" id="GO:0006508">
    <property type="term" value="P:proteolysis"/>
    <property type="evidence" value="ECO:0007669"/>
    <property type="project" value="UniProtKB-KW"/>
</dbReference>
<feature type="transmembrane region" description="Helical" evidence="1">
    <location>
        <begin position="237"/>
        <end position="256"/>
    </location>
</feature>
<dbReference type="GO" id="GO:0080120">
    <property type="term" value="P:CAAX-box protein maturation"/>
    <property type="evidence" value="ECO:0007669"/>
    <property type="project" value="UniProtKB-ARBA"/>
</dbReference>
<dbReference type="Proteomes" id="UP000193409">
    <property type="component" value="Unassembled WGS sequence"/>
</dbReference>
<reference evidence="3 4" key="1">
    <citation type="submission" date="2017-03" db="EMBL/GenBank/DDBJ databases">
        <authorList>
            <person name="Afonso C.L."/>
            <person name="Miller P.J."/>
            <person name="Scott M.A."/>
            <person name="Spackman E."/>
            <person name="Goraichik I."/>
            <person name="Dimitrov K.M."/>
            <person name="Suarez D.L."/>
            <person name="Swayne D.E."/>
        </authorList>
    </citation>
    <scope>NUCLEOTIDE SEQUENCE [LARGE SCALE GENOMIC DNA]</scope>
    <source>
        <strain evidence="3 4">CECT 7680</strain>
    </source>
</reference>
<feature type="transmembrane region" description="Helical" evidence="1">
    <location>
        <begin position="28"/>
        <end position="53"/>
    </location>
</feature>
<dbReference type="InterPro" id="IPR003675">
    <property type="entry name" value="Rce1/LyrA-like_dom"/>
</dbReference>
<dbReference type="Pfam" id="PF02517">
    <property type="entry name" value="Rce1-like"/>
    <property type="match status" value="1"/>
</dbReference>
<evidence type="ECO:0000256" key="1">
    <source>
        <dbReference type="SAM" id="Phobius"/>
    </source>
</evidence>
<organism evidence="3 4">
    <name type="scientific">Pseudoruegeria aquimaris</name>
    <dbReference type="NCBI Taxonomy" id="393663"/>
    <lineage>
        <taxon>Bacteria</taxon>
        <taxon>Pseudomonadati</taxon>
        <taxon>Pseudomonadota</taxon>
        <taxon>Alphaproteobacteria</taxon>
        <taxon>Rhodobacterales</taxon>
        <taxon>Roseobacteraceae</taxon>
        <taxon>Pseudoruegeria</taxon>
    </lineage>
</organism>
<dbReference type="AlphaFoldDB" id="A0A1Y5SBX8"/>
<gene>
    <name evidence="3" type="ORF">PSA7680_01681</name>
</gene>
<feature type="transmembrane region" description="Helical" evidence="1">
    <location>
        <begin position="73"/>
        <end position="94"/>
    </location>
</feature>
<keyword evidence="1" id="KW-0472">Membrane</keyword>
<keyword evidence="3" id="KW-0378">Hydrolase</keyword>
<feature type="transmembrane region" description="Helical" evidence="1">
    <location>
        <begin position="146"/>
        <end position="164"/>
    </location>
</feature>
<dbReference type="GO" id="GO:0004175">
    <property type="term" value="F:endopeptidase activity"/>
    <property type="evidence" value="ECO:0007669"/>
    <property type="project" value="UniProtKB-ARBA"/>
</dbReference>
<accession>A0A1Y5SBX8</accession>
<keyword evidence="1" id="KW-1133">Transmembrane helix</keyword>
<evidence type="ECO:0000313" key="4">
    <source>
        <dbReference type="Proteomes" id="UP000193409"/>
    </source>
</evidence>
<feature type="transmembrane region" description="Helical" evidence="1">
    <location>
        <begin position="176"/>
        <end position="196"/>
    </location>
</feature>
<keyword evidence="1" id="KW-0812">Transmembrane</keyword>
<keyword evidence="3" id="KW-0645">Protease</keyword>
<dbReference type="OrthoDB" id="7171777at2"/>
<protein>
    <submittedName>
        <fullName evidence="3">CAAX amino terminal protease self-immunity</fullName>
    </submittedName>
</protein>